<dbReference type="PANTHER" id="PTHR43222:SF2">
    <property type="entry name" value="NUDIX HYDROLASE 23, CHLOROPLASTIC"/>
    <property type="match status" value="1"/>
</dbReference>
<evidence type="ECO:0000313" key="3">
    <source>
        <dbReference type="EMBL" id="SMF87779.1"/>
    </source>
</evidence>
<dbReference type="EMBL" id="LT840184">
    <property type="protein sequence ID" value="SMF87779.1"/>
    <property type="molecule type" value="Genomic_DNA"/>
</dbReference>
<dbReference type="RefSeq" id="WP_208914721.1">
    <property type="nucleotide sequence ID" value="NZ_LT840184.1"/>
</dbReference>
<dbReference type="GO" id="GO:0016787">
    <property type="term" value="F:hydrolase activity"/>
    <property type="evidence" value="ECO:0007669"/>
    <property type="project" value="UniProtKB-KW"/>
</dbReference>
<keyword evidence="4" id="KW-1185">Reference proteome</keyword>
<dbReference type="SUPFAM" id="SSF55811">
    <property type="entry name" value="Nudix"/>
    <property type="match status" value="1"/>
</dbReference>
<proteinExistence type="predicted"/>
<protein>
    <submittedName>
        <fullName evidence="3">8-oxo-dGTP diphosphatase</fullName>
    </submittedName>
</protein>
<keyword evidence="1" id="KW-0378">Hydrolase</keyword>
<dbReference type="AlphaFoldDB" id="A0A1X7HJL8"/>
<dbReference type="PROSITE" id="PS00893">
    <property type="entry name" value="NUDIX_BOX"/>
    <property type="match status" value="1"/>
</dbReference>
<accession>A0A1X7HJL8</accession>
<organism evidence="3 4">
    <name type="scientific">Paenibacillus uliginis N3/975</name>
    <dbReference type="NCBI Taxonomy" id="1313296"/>
    <lineage>
        <taxon>Bacteria</taxon>
        <taxon>Bacillati</taxon>
        <taxon>Bacillota</taxon>
        <taxon>Bacilli</taxon>
        <taxon>Bacillales</taxon>
        <taxon>Paenibacillaceae</taxon>
        <taxon>Paenibacillus</taxon>
    </lineage>
</organism>
<evidence type="ECO:0000259" key="2">
    <source>
        <dbReference type="PROSITE" id="PS51462"/>
    </source>
</evidence>
<dbReference type="Gene3D" id="3.90.79.10">
    <property type="entry name" value="Nucleoside Triphosphate Pyrophosphohydrolase"/>
    <property type="match status" value="1"/>
</dbReference>
<dbReference type="InterPro" id="IPR000086">
    <property type="entry name" value="NUDIX_hydrolase_dom"/>
</dbReference>
<dbReference type="Pfam" id="PF00293">
    <property type="entry name" value="NUDIX"/>
    <property type="match status" value="1"/>
</dbReference>
<dbReference type="InterPro" id="IPR015797">
    <property type="entry name" value="NUDIX_hydrolase-like_dom_sf"/>
</dbReference>
<sequence length="153" mass="17746">MTPWYELNEINDDFIKFVILIAEFNDQLIIIRNKKRGGWEIPGGNREPGESLLFTASRELYEETGATQFELEAFGITMLNGNHGMVFFAGIESMSDLPNYEIDEIKFVDQLPEGLNFGEMFYTALNKWNEYNRKNTQKHSVDIKDLFDNMGWG</sequence>
<dbReference type="InterPro" id="IPR020084">
    <property type="entry name" value="NUDIX_hydrolase_CS"/>
</dbReference>
<feature type="domain" description="Nudix hydrolase" evidence="2">
    <location>
        <begin position="12"/>
        <end position="131"/>
    </location>
</feature>
<reference evidence="3 4" key="1">
    <citation type="submission" date="2017-04" db="EMBL/GenBank/DDBJ databases">
        <authorList>
            <person name="Afonso C.L."/>
            <person name="Miller P.J."/>
            <person name="Scott M.A."/>
            <person name="Spackman E."/>
            <person name="Goraichik I."/>
            <person name="Dimitrov K.M."/>
            <person name="Suarez D.L."/>
            <person name="Swayne D.E."/>
        </authorList>
    </citation>
    <scope>NUCLEOTIDE SEQUENCE [LARGE SCALE GENOMIC DNA]</scope>
    <source>
        <strain evidence="3 4">N3/975</strain>
    </source>
</reference>
<dbReference type="PANTHER" id="PTHR43222">
    <property type="entry name" value="NUDIX HYDROLASE 23"/>
    <property type="match status" value="1"/>
</dbReference>
<dbReference type="PROSITE" id="PS51462">
    <property type="entry name" value="NUDIX"/>
    <property type="match status" value="1"/>
</dbReference>
<dbReference type="STRING" id="1313296.SAMN05661091_3920"/>
<evidence type="ECO:0000256" key="1">
    <source>
        <dbReference type="ARBA" id="ARBA00022801"/>
    </source>
</evidence>
<dbReference type="Proteomes" id="UP000192940">
    <property type="component" value="Chromosome I"/>
</dbReference>
<gene>
    <name evidence="3" type="ORF">SAMN05661091_3920</name>
</gene>
<evidence type="ECO:0000313" key="4">
    <source>
        <dbReference type="Proteomes" id="UP000192940"/>
    </source>
</evidence>
<name>A0A1X7HJL8_9BACL</name>